<dbReference type="Proteomes" id="UP000637578">
    <property type="component" value="Unassembled WGS sequence"/>
</dbReference>
<dbReference type="InterPro" id="IPR031009">
    <property type="entry name" value="Tcm_partner"/>
</dbReference>
<proteinExistence type="predicted"/>
<reference evidence="1" key="1">
    <citation type="journal article" date="2014" name="Int. J. Syst. Evol. Microbiol.">
        <title>Complete genome sequence of Corynebacterium casei LMG S-19264T (=DSM 44701T), isolated from a smear-ripened cheese.</title>
        <authorList>
            <consortium name="US DOE Joint Genome Institute (JGI-PGF)"/>
            <person name="Walter F."/>
            <person name="Albersmeier A."/>
            <person name="Kalinowski J."/>
            <person name="Ruckert C."/>
        </authorList>
    </citation>
    <scope>NUCLEOTIDE SEQUENCE</scope>
    <source>
        <strain evidence="1">CGMCC 4.5737</strain>
    </source>
</reference>
<evidence type="ECO:0000313" key="1">
    <source>
        <dbReference type="EMBL" id="GGM41623.1"/>
    </source>
</evidence>
<dbReference type="NCBIfam" id="TIGR04474">
    <property type="entry name" value="tcm_partner"/>
    <property type="match status" value="1"/>
</dbReference>
<protein>
    <recommendedName>
        <fullName evidence="3">Three-Cys-motif partner protein TcmP</fullName>
    </recommendedName>
</protein>
<gene>
    <name evidence="1" type="ORF">GCM10012275_10760</name>
</gene>
<comment type="caution">
    <text evidence="1">The sequence shown here is derived from an EMBL/GenBank/DDBJ whole genome shotgun (WGS) entry which is preliminary data.</text>
</comment>
<evidence type="ECO:0008006" key="3">
    <source>
        <dbReference type="Google" id="ProtNLM"/>
    </source>
</evidence>
<organism evidence="1 2">
    <name type="scientific">Longimycelium tulufanense</name>
    <dbReference type="NCBI Taxonomy" id="907463"/>
    <lineage>
        <taxon>Bacteria</taxon>
        <taxon>Bacillati</taxon>
        <taxon>Actinomycetota</taxon>
        <taxon>Actinomycetes</taxon>
        <taxon>Pseudonocardiales</taxon>
        <taxon>Pseudonocardiaceae</taxon>
        <taxon>Longimycelium</taxon>
    </lineage>
</organism>
<evidence type="ECO:0000313" key="2">
    <source>
        <dbReference type="Proteomes" id="UP000637578"/>
    </source>
</evidence>
<reference evidence="1" key="2">
    <citation type="submission" date="2020-09" db="EMBL/GenBank/DDBJ databases">
        <authorList>
            <person name="Sun Q."/>
            <person name="Zhou Y."/>
        </authorList>
    </citation>
    <scope>NUCLEOTIDE SEQUENCE</scope>
    <source>
        <strain evidence="1">CGMCC 4.5737</strain>
    </source>
</reference>
<keyword evidence="2" id="KW-1185">Reference proteome</keyword>
<dbReference type="AlphaFoldDB" id="A0A8J3FU92"/>
<accession>A0A8J3FU92</accession>
<dbReference type="EMBL" id="BMMK01000003">
    <property type="protein sequence ID" value="GGM41623.1"/>
    <property type="molecule type" value="Genomic_DNA"/>
</dbReference>
<sequence length="417" mass="47010">MLVTANDKFFQKKQALAVLKHGILRRYLPIYATMTGSTSESGRVVYLDGYAGPGRYEPEEPGGVGAPGSPLLAVETAKRVQGWKRDLHCVFVERDPSYVGNLRAVLAEAAPEGMRYDVLPGDVKDRLGEALDLTGDRPLFAFLDPFGTALPYQDMVERLLGRGTALKTEVLLNFNLGSVWRIGGLLTGDEAEPNGENGRREAAISRVDAFLGGDWWRERFMAARRGEVVASRAAQEVGREFCQRIGNDAGCGSFTVPIRRHPNHEPLFLMILFFRHDAAPYQFNEAVSMANAEWRGLWRARDLDADLRADRERRGGQEDLFGNSLIMDYSEQEAQRAETLLENQWIEEVAENLRALTIQQVAIKIRENMSGIFGRTLGMARERHLRKAWDQLAEEDVLDARPKKGKMLWQTIYRRGR</sequence>
<name>A0A8J3FU92_9PSEU</name>